<evidence type="ECO:0000256" key="3">
    <source>
        <dbReference type="ARBA" id="ARBA00022630"/>
    </source>
</evidence>
<keyword evidence="4" id="KW-0560">Oxidoreductase</keyword>
<dbReference type="PANTHER" id="PTHR13847">
    <property type="entry name" value="SARCOSINE DEHYDROGENASE-RELATED"/>
    <property type="match status" value="1"/>
</dbReference>
<feature type="domain" description="FAD dependent oxidoreductase" evidence="5">
    <location>
        <begin position="10"/>
        <end position="330"/>
    </location>
</feature>
<dbReference type="AlphaFoldDB" id="K2PLF8"/>
<keyword evidence="3" id="KW-0285">Flavoprotein</keyword>
<evidence type="ECO:0000256" key="2">
    <source>
        <dbReference type="ARBA" id="ARBA00009410"/>
    </source>
</evidence>
<dbReference type="EMBL" id="AMQS01000004">
    <property type="protein sequence ID" value="EKF52140.1"/>
    <property type="molecule type" value="Genomic_DNA"/>
</dbReference>
<sequence length="356" mass="39860">MTLANYIDTEQFEVILFDSGKNQATGASAGIISPWLSKRRNKKWYALARDGAAFFDKLVTDFELDASVYEKSGTLFLRDSESLKELEQLAIERKLDAPEIGEIRLLRAEETTEKLPLLKPAESLYISGGARLDGKAYLKHLRARAEQRGVQIITDVAHIKKQETSWRVTAGQEAYLVDELVLAPGPALKNLLEQIGYITNVSPQKGQLLSFETKLETGKWPVAFLEGEADLIPFQDGRLLLGATHENDGGWDLAPTKEAFEQLTKGVKLFLKDETFLNSSYEYRVGTRAYTPDFSPFFGPIDTEKGLLVASGLGSSGLTTGPYIAYLLAEYLNNSKSKWEMGHYEKKIEEYITREK</sequence>
<protein>
    <recommendedName>
        <fullName evidence="5">FAD dependent oxidoreductase domain-containing protein</fullName>
    </recommendedName>
</protein>
<evidence type="ECO:0000256" key="4">
    <source>
        <dbReference type="ARBA" id="ARBA00023002"/>
    </source>
</evidence>
<proteinExistence type="inferred from homology"/>
<name>K2PLF8_9LACT</name>
<evidence type="ECO:0000259" key="5">
    <source>
        <dbReference type="Pfam" id="PF01266"/>
    </source>
</evidence>
<dbReference type="PATRIC" id="fig|1231377.3.peg.414"/>
<evidence type="ECO:0000256" key="1">
    <source>
        <dbReference type="ARBA" id="ARBA00001974"/>
    </source>
</evidence>
<accession>K2PLF8</accession>
<evidence type="ECO:0000313" key="6">
    <source>
        <dbReference type="EMBL" id="EKF52140.1"/>
    </source>
</evidence>
<comment type="similarity">
    <text evidence="2">Belongs to the DadA oxidoreductase family.</text>
</comment>
<dbReference type="Proteomes" id="UP000006787">
    <property type="component" value="Unassembled WGS sequence"/>
</dbReference>
<organism evidence="6 7">
    <name type="scientific">Lactococcus garvieae DCC43</name>
    <dbReference type="NCBI Taxonomy" id="1231377"/>
    <lineage>
        <taxon>Bacteria</taxon>
        <taxon>Bacillati</taxon>
        <taxon>Bacillota</taxon>
        <taxon>Bacilli</taxon>
        <taxon>Lactobacillales</taxon>
        <taxon>Streptococcaceae</taxon>
        <taxon>Lactococcus</taxon>
    </lineage>
</organism>
<dbReference type="InterPro" id="IPR036188">
    <property type="entry name" value="FAD/NAD-bd_sf"/>
</dbReference>
<dbReference type="SUPFAM" id="SSF54373">
    <property type="entry name" value="FAD-linked reductases, C-terminal domain"/>
    <property type="match status" value="1"/>
</dbReference>
<dbReference type="Gene3D" id="3.30.9.10">
    <property type="entry name" value="D-Amino Acid Oxidase, subunit A, domain 2"/>
    <property type="match status" value="1"/>
</dbReference>
<comment type="caution">
    <text evidence="6">The sequence shown here is derived from an EMBL/GenBank/DDBJ whole genome shotgun (WGS) entry which is preliminary data.</text>
</comment>
<dbReference type="GO" id="GO:0016491">
    <property type="term" value="F:oxidoreductase activity"/>
    <property type="evidence" value="ECO:0007669"/>
    <property type="project" value="UniProtKB-KW"/>
</dbReference>
<dbReference type="eggNOG" id="COG0665">
    <property type="taxonomic scope" value="Bacteria"/>
</dbReference>
<evidence type="ECO:0000313" key="7">
    <source>
        <dbReference type="Proteomes" id="UP000006787"/>
    </source>
</evidence>
<dbReference type="PANTHER" id="PTHR13847:SF286">
    <property type="entry name" value="D-AMINO ACID DEHYDROGENASE"/>
    <property type="match status" value="1"/>
</dbReference>
<gene>
    <name evidence="6" type="ORF">C426_0413</name>
</gene>
<dbReference type="SUPFAM" id="SSF51905">
    <property type="entry name" value="FAD/NAD(P)-binding domain"/>
    <property type="match status" value="1"/>
</dbReference>
<reference evidence="6 7" key="1">
    <citation type="journal article" date="2012" name="J. Bacteriol.">
        <title>Genome Sequence of the Bacteriocin-Producing Strain Lactococcus garvieae DCC43.</title>
        <authorList>
            <person name="Gabrielsen C."/>
            <person name="Brede D.A."/>
            <person name="Hernandez P.E."/>
            <person name="Nes I.F."/>
            <person name="Diep D.B."/>
        </authorList>
    </citation>
    <scope>NUCLEOTIDE SEQUENCE [LARGE SCALE GENOMIC DNA]</scope>
    <source>
        <strain evidence="6 7">DCC43</strain>
    </source>
</reference>
<dbReference type="GO" id="GO:0005737">
    <property type="term" value="C:cytoplasm"/>
    <property type="evidence" value="ECO:0007669"/>
    <property type="project" value="TreeGrafter"/>
</dbReference>
<comment type="cofactor">
    <cofactor evidence="1">
        <name>FAD</name>
        <dbReference type="ChEBI" id="CHEBI:57692"/>
    </cofactor>
</comment>
<dbReference type="Gene3D" id="3.50.50.60">
    <property type="entry name" value="FAD/NAD(P)-binding domain"/>
    <property type="match status" value="1"/>
</dbReference>
<dbReference type="InterPro" id="IPR006076">
    <property type="entry name" value="FAD-dep_OxRdtase"/>
</dbReference>
<dbReference type="Pfam" id="PF01266">
    <property type="entry name" value="DAO"/>
    <property type="match status" value="1"/>
</dbReference>